<dbReference type="AlphaFoldDB" id="A0A0E9TVL1"/>
<name>A0A0E9TVL1_ANGAN</name>
<accession>A0A0E9TVL1</accession>
<reference evidence="1" key="1">
    <citation type="submission" date="2014-11" db="EMBL/GenBank/DDBJ databases">
        <authorList>
            <person name="Amaro Gonzalez C."/>
        </authorList>
    </citation>
    <scope>NUCLEOTIDE SEQUENCE</scope>
</reference>
<dbReference type="EMBL" id="GBXM01050961">
    <property type="protein sequence ID" value="JAH57616.1"/>
    <property type="molecule type" value="Transcribed_RNA"/>
</dbReference>
<reference evidence="1" key="2">
    <citation type="journal article" date="2015" name="Fish Shellfish Immunol.">
        <title>Early steps in the European eel (Anguilla anguilla)-Vibrio vulnificus interaction in the gills: Role of the RtxA13 toxin.</title>
        <authorList>
            <person name="Callol A."/>
            <person name="Pajuelo D."/>
            <person name="Ebbesson L."/>
            <person name="Teles M."/>
            <person name="MacKenzie S."/>
            <person name="Amaro C."/>
        </authorList>
    </citation>
    <scope>NUCLEOTIDE SEQUENCE</scope>
</reference>
<evidence type="ECO:0000313" key="1">
    <source>
        <dbReference type="EMBL" id="JAH57616.1"/>
    </source>
</evidence>
<proteinExistence type="predicted"/>
<sequence>MHGHPSKISASTSPSSSLLPVRLQKHILPHILIRNASQT</sequence>
<protein>
    <submittedName>
        <fullName evidence="1">Uncharacterized protein</fullName>
    </submittedName>
</protein>
<organism evidence="1">
    <name type="scientific">Anguilla anguilla</name>
    <name type="common">European freshwater eel</name>
    <name type="synonym">Muraena anguilla</name>
    <dbReference type="NCBI Taxonomy" id="7936"/>
    <lineage>
        <taxon>Eukaryota</taxon>
        <taxon>Metazoa</taxon>
        <taxon>Chordata</taxon>
        <taxon>Craniata</taxon>
        <taxon>Vertebrata</taxon>
        <taxon>Euteleostomi</taxon>
        <taxon>Actinopterygii</taxon>
        <taxon>Neopterygii</taxon>
        <taxon>Teleostei</taxon>
        <taxon>Anguilliformes</taxon>
        <taxon>Anguillidae</taxon>
        <taxon>Anguilla</taxon>
    </lineage>
</organism>